<dbReference type="AlphaFoldDB" id="A0AAV2VYM1"/>
<evidence type="ECO:0000256" key="1">
    <source>
        <dbReference type="ARBA" id="ARBA00023015"/>
    </source>
</evidence>
<evidence type="ECO:0000256" key="4">
    <source>
        <dbReference type="PROSITE-ProRule" id="PRU00335"/>
    </source>
</evidence>
<keyword evidence="3" id="KW-0804">Transcription</keyword>
<dbReference type="GO" id="GO:0003700">
    <property type="term" value="F:DNA-binding transcription factor activity"/>
    <property type="evidence" value="ECO:0007669"/>
    <property type="project" value="TreeGrafter"/>
</dbReference>
<protein>
    <submittedName>
        <fullName evidence="6">Transcriptional regulator, TetR family protein</fullName>
    </submittedName>
</protein>
<dbReference type="Gene3D" id="1.10.357.10">
    <property type="entry name" value="Tetracycline Repressor, domain 2"/>
    <property type="match status" value="1"/>
</dbReference>
<dbReference type="PANTHER" id="PTHR30055:SF224">
    <property type="entry name" value="TRANSCRIPTIONAL REGULATOR TETR FAMILY"/>
    <property type="match status" value="1"/>
</dbReference>
<proteinExistence type="predicted"/>
<gene>
    <name evidence="6" type="ORF">VIBNISOn1_850030</name>
</gene>
<dbReference type="PROSITE" id="PS50977">
    <property type="entry name" value="HTH_TETR_2"/>
    <property type="match status" value="1"/>
</dbReference>
<dbReference type="InterPro" id="IPR036271">
    <property type="entry name" value="Tet_transcr_reg_TetR-rel_C_sf"/>
</dbReference>
<dbReference type="EMBL" id="CAOF01000181">
    <property type="protein sequence ID" value="CCO49692.1"/>
    <property type="molecule type" value="Genomic_DNA"/>
</dbReference>
<dbReference type="InterPro" id="IPR039536">
    <property type="entry name" value="TetR_C_Proteobacteria"/>
</dbReference>
<dbReference type="InterPro" id="IPR050109">
    <property type="entry name" value="HTH-type_TetR-like_transc_reg"/>
</dbReference>
<dbReference type="InterPro" id="IPR001647">
    <property type="entry name" value="HTH_TetR"/>
</dbReference>
<organism evidence="6 7">
    <name type="scientific">Vibrio nigripulchritudo SOn1</name>
    <dbReference type="NCBI Taxonomy" id="1238450"/>
    <lineage>
        <taxon>Bacteria</taxon>
        <taxon>Pseudomonadati</taxon>
        <taxon>Pseudomonadota</taxon>
        <taxon>Gammaproteobacteria</taxon>
        <taxon>Vibrionales</taxon>
        <taxon>Vibrionaceae</taxon>
        <taxon>Vibrio</taxon>
    </lineage>
</organism>
<dbReference type="Proteomes" id="UP000018211">
    <property type="component" value="Unassembled WGS sequence"/>
</dbReference>
<evidence type="ECO:0000313" key="6">
    <source>
        <dbReference type="EMBL" id="CCO49692.1"/>
    </source>
</evidence>
<feature type="DNA-binding region" description="H-T-H motif" evidence="4">
    <location>
        <begin position="33"/>
        <end position="52"/>
    </location>
</feature>
<keyword evidence="1" id="KW-0805">Transcription regulation</keyword>
<dbReference type="InterPro" id="IPR009057">
    <property type="entry name" value="Homeodomain-like_sf"/>
</dbReference>
<dbReference type="InterPro" id="IPR023772">
    <property type="entry name" value="DNA-bd_HTH_TetR-type_CS"/>
</dbReference>
<dbReference type="Pfam" id="PF14246">
    <property type="entry name" value="TetR_C_7"/>
    <property type="match status" value="1"/>
</dbReference>
<dbReference type="PRINTS" id="PR00455">
    <property type="entry name" value="HTHTETR"/>
</dbReference>
<dbReference type="RefSeq" id="WP_022613734.1">
    <property type="nucleotide sequence ID" value="NZ_LK391965.1"/>
</dbReference>
<feature type="domain" description="HTH tetR-type" evidence="5">
    <location>
        <begin position="10"/>
        <end position="70"/>
    </location>
</feature>
<evidence type="ECO:0000256" key="3">
    <source>
        <dbReference type="ARBA" id="ARBA00023163"/>
    </source>
</evidence>
<comment type="caution">
    <text evidence="6">The sequence shown here is derived from an EMBL/GenBank/DDBJ whole genome shotgun (WGS) entry which is preliminary data.</text>
</comment>
<reference evidence="6 7" key="1">
    <citation type="journal article" date="2013" name="ISME J.">
        <title>Comparative genomics of pathogenic lineages of Vibrio nigripulchritudo identifies virulence-associated traits.</title>
        <authorList>
            <person name="Goudenege D."/>
            <person name="Labreuche Y."/>
            <person name="Krin E."/>
            <person name="Ansquer D."/>
            <person name="Mangenot S."/>
            <person name="Calteau A."/>
            <person name="Medigue C."/>
            <person name="Mazel D."/>
            <person name="Polz M.F."/>
            <person name="Le Roux F."/>
        </authorList>
    </citation>
    <scope>NUCLEOTIDE SEQUENCE [LARGE SCALE GENOMIC DNA]</scope>
    <source>
        <strain evidence="6 7">SOn1</strain>
    </source>
</reference>
<dbReference type="PROSITE" id="PS01081">
    <property type="entry name" value="HTH_TETR_1"/>
    <property type="match status" value="1"/>
</dbReference>
<accession>A0AAV2VYM1</accession>
<evidence type="ECO:0000313" key="7">
    <source>
        <dbReference type="Proteomes" id="UP000018211"/>
    </source>
</evidence>
<dbReference type="Gene3D" id="1.10.10.60">
    <property type="entry name" value="Homeodomain-like"/>
    <property type="match status" value="1"/>
</dbReference>
<evidence type="ECO:0000259" key="5">
    <source>
        <dbReference type="PROSITE" id="PS50977"/>
    </source>
</evidence>
<dbReference type="FunFam" id="1.10.10.60:FF:000141">
    <property type="entry name" value="TetR family transcriptional regulator"/>
    <property type="match status" value="1"/>
</dbReference>
<dbReference type="SUPFAM" id="SSF48498">
    <property type="entry name" value="Tetracyclin repressor-like, C-terminal domain"/>
    <property type="match status" value="1"/>
</dbReference>
<dbReference type="PANTHER" id="PTHR30055">
    <property type="entry name" value="HTH-TYPE TRANSCRIPTIONAL REGULATOR RUTR"/>
    <property type="match status" value="1"/>
</dbReference>
<sequence length="203" mass="23172">MVEKKKTRSELKREAILEAATSAFKEFGVQATSMDKLAQLAGVSKRTVYNHFATKETLVMHLVSDLWKRAMVDIQLEYCPDTSLKAQLAEMLKMELDFIGAREYLDLSRVAFGHLFYNSEELQKEIEKISAQETAIHRWIKAAMDDGKLKALDPEFANGQLHSLIKGSGFWPQLMGMRAELSEGERKTIAEETAEMFLCRYQN</sequence>
<dbReference type="Pfam" id="PF00440">
    <property type="entry name" value="TetR_N"/>
    <property type="match status" value="1"/>
</dbReference>
<keyword evidence="2 4" id="KW-0238">DNA-binding</keyword>
<dbReference type="GO" id="GO:0000976">
    <property type="term" value="F:transcription cis-regulatory region binding"/>
    <property type="evidence" value="ECO:0007669"/>
    <property type="project" value="TreeGrafter"/>
</dbReference>
<dbReference type="SUPFAM" id="SSF46689">
    <property type="entry name" value="Homeodomain-like"/>
    <property type="match status" value="1"/>
</dbReference>
<evidence type="ECO:0000256" key="2">
    <source>
        <dbReference type="ARBA" id="ARBA00023125"/>
    </source>
</evidence>
<name>A0AAV2VYM1_9VIBR</name>